<feature type="domain" description="HTH araC/xylS-type" evidence="4">
    <location>
        <begin position="297"/>
        <end position="395"/>
    </location>
</feature>
<dbReference type="STRING" id="112248.SAMN05444392_10399"/>
<dbReference type="InterPro" id="IPR018060">
    <property type="entry name" value="HTH_AraC"/>
</dbReference>
<dbReference type="AlphaFoldDB" id="A0A1M4W8S8"/>
<dbReference type="Proteomes" id="UP000184476">
    <property type="component" value="Unassembled WGS sequence"/>
</dbReference>
<keyword evidence="2" id="KW-0238">DNA-binding</keyword>
<dbReference type="SMART" id="SM00342">
    <property type="entry name" value="HTH_ARAC"/>
    <property type="match status" value="1"/>
</dbReference>
<keyword evidence="6" id="KW-1185">Reference proteome</keyword>
<evidence type="ECO:0000256" key="3">
    <source>
        <dbReference type="ARBA" id="ARBA00023163"/>
    </source>
</evidence>
<evidence type="ECO:0000259" key="4">
    <source>
        <dbReference type="PROSITE" id="PS01124"/>
    </source>
</evidence>
<protein>
    <submittedName>
        <fullName evidence="5">Two-component system, response regulator YesN</fullName>
    </submittedName>
</protein>
<dbReference type="GO" id="GO:0043565">
    <property type="term" value="F:sequence-specific DNA binding"/>
    <property type="evidence" value="ECO:0007669"/>
    <property type="project" value="InterPro"/>
</dbReference>
<keyword evidence="3" id="KW-0804">Transcription</keyword>
<evidence type="ECO:0000313" key="6">
    <source>
        <dbReference type="Proteomes" id="UP000184476"/>
    </source>
</evidence>
<evidence type="ECO:0000256" key="1">
    <source>
        <dbReference type="ARBA" id="ARBA00023015"/>
    </source>
</evidence>
<evidence type="ECO:0000313" key="5">
    <source>
        <dbReference type="EMBL" id="SHE77644.1"/>
    </source>
</evidence>
<dbReference type="OrthoDB" id="324626at2"/>
<dbReference type="InterPro" id="IPR009057">
    <property type="entry name" value="Homeodomain-like_sf"/>
</dbReference>
<gene>
    <name evidence="5" type="ORF">SAMN05444392_10399</name>
</gene>
<proteinExistence type="predicted"/>
<dbReference type="PROSITE" id="PS01124">
    <property type="entry name" value="HTH_ARAC_FAMILY_2"/>
    <property type="match status" value="1"/>
</dbReference>
<dbReference type="RefSeq" id="WP_073154195.1">
    <property type="nucleotide sequence ID" value="NZ_FQVL01000003.1"/>
</dbReference>
<dbReference type="Pfam" id="PF12833">
    <property type="entry name" value="HTH_18"/>
    <property type="match status" value="1"/>
</dbReference>
<dbReference type="PANTHER" id="PTHR43280:SF28">
    <property type="entry name" value="HTH-TYPE TRANSCRIPTIONAL ACTIVATOR RHAS"/>
    <property type="match status" value="1"/>
</dbReference>
<dbReference type="PANTHER" id="PTHR43280">
    <property type="entry name" value="ARAC-FAMILY TRANSCRIPTIONAL REGULATOR"/>
    <property type="match status" value="1"/>
</dbReference>
<dbReference type="Gene3D" id="1.10.10.60">
    <property type="entry name" value="Homeodomain-like"/>
    <property type="match status" value="2"/>
</dbReference>
<dbReference type="EMBL" id="FQVL01000003">
    <property type="protein sequence ID" value="SHE77644.1"/>
    <property type="molecule type" value="Genomic_DNA"/>
</dbReference>
<reference evidence="5 6" key="1">
    <citation type="submission" date="2016-11" db="EMBL/GenBank/DDBJ databases">
        <authorList>
            <person name="Jaros S."/>
            <person name="Januszkiewicz K."/>
            <person name="Wedrychowicz H."/>
        </authorList>
    </citation>
    <scope>NUCLEOTIDE SEQUENCE [LARGE SCALE GENOMIC DNA]</scope>
    <source>
        <strain evidence="5 6">DSM 44666</strain>
    </source>
</reference>
<evidence type="ECO:0000256" key="2">
    <source>
        <dbReference type="ARBA" id="ARBA00023125"/>
    </source>
</evidence>
<sequence length="398" mass="46617">MSDHPAKVAFSHWLLTGTIVHHAHFETMQEQYQVSVHPQLIMLISIDRYFEICIGRPFLWRREIAIQLSQVIQKVVSIPYLTIWVEEGVMALLLELPKPSYEHPEQLYSFTHPLAEQVIKGMADQGVSVSIGIGGFYSNPYLLHLSYQEARKSMIHRFFQGNQLIFHYQEEEKREIAGKSPLTNEERTELQALVRIADEEGVISLLQLMLKKLAVAHYQDVEVFKSEVTDLIMLMTRVALENGGNMIDILSRNAALIQDLYHTIRYDHFVKKVSTYARQLVAQIDMGHLGKVSTWIRKALDYMRANLHQKITLVEVAQYCSMSHYYFSRKFKEELGISFIEYLNQLRIKKAFYYLEQTDWTIQQIAEAIGFDDANYFSRLFKRYQKQTPTEYRRAKLY</sequence>
<dbReference type="PRINTS" id="PR00032">
    <property type="entry name" value="HTHARAC"/>
</dbReference>
<organism evidence="5 6">
    <name type="scientific">Seinonella peptonophila</name>
    <dbReference type="NCBI Taxonomy" id="112248"/>
    <lineage>
        <taxon>Bacteria</taxon>
        <taxon>Bacillati</taxon>
        <taxon>Bacillota</taxon>
        <taxon>Bacilli</taxon>
        <taxon>Bacillales</taxon>
        <taxon>Thermoactinomycetaceae</taxon>
        <taxon>Seinonella</taxon>
    </lineage>
</organism>
<keyword evidence="1" id="KW-0805">Transcription regulation</keyword>
<dbReference type="SUPFAM" id="SSF46689">
    <property type="entry name" value="Homeodomain-like"/>
    <property type="match status" value="2"/>
</dbReference>
<accession>A0A1M4W8S8</accession>
<dbReference type="GO" id="GO:0003700">
    <property type="term" value="F:DNA-binding transcription factor activity"/>
    <property type="evidence" value="ECO:0007669"/>
    <property type="project" value="InterPro"/>
</dbReference>
<name>A0A1M4W8S8_9BACL</name>
<dbReference type="InterPro" id="IPR020449">
    <property type="entry name" value="Tscrpt_reg_AraC-type_HTH"/>
</dbReference>